<dbReference type="Gene3D" id="2.30.110.10">
    <property type="entry name" value="Electron Transport, Fmn-binding Protein, Chain A"/>
    <property type="match status" value="1"/>
</dbReference>
<dbReference type="EMBL" id="CAEZUN010000193">
    <property type="protein sequence ID" value="CAB4611472.1"/>
    <property type="molecule type" value="Genomic_DNA"/>
</dbReference>
<dbReference type="GO" id="GO:0005829">
    <property type="term" value="C:cytosol"/>
    <property type="evidence" value="ECO:0007669"/>
    <property type="project" value="TreeGrafter"/>
</dbReference>
<protein>
    <submittedName>
        <fullName evidence="2">Unannotated protein</fullName>
    </submittedName>
</protein>
<evidence type="ECO:0000256" key="1">
    <source>
        <dbReference type="ARBA" id="ARBA00023002"/>
    </source>
</evidence>
<keyword evidence="1" id="KW-0560">Oxidoreductase</keyword>
<sequence>MNTQITDAKYVSLVTFRRSGDRVPTAVWFTKFGDAANTYCVITETNAGKVKRIRQIPKIEIQVCDIKGKVNSNATTYPGVARLVTGSEAIAVRKAIAKRYGITYKIFSIYNTIGSVLKRRNSQPETNIIFTLND</sequence>
<dbReference type="InterPro" id="IPR019965">
    <property type="entry name" value="PPOX_F420-dep_Rv2061_put"/>
</dbReference>
<dbReference type="AlphaFoldDB" id="A0A6J6HCP1"/>
<dbReference type="GO" id="GO:0016627">
    <property type="term" value="F:oxidoreductase activity, acting on the CH-CH group of donors"/>
    <property type="evidence" value="ECO:0007669"/>
    <property type="project" value="TreeGrafter"/>
</dbReference>
<dbReference type="PANTHER" id="PTHR35176:SF11">
    <property type="entry name" value="PYRIDOXAMINE 5'-PHOSPHATE OXIDASE FAMILY PROTEIN"/>
    <property type="match status" value="1"/>
</dbReference>
<accession>A0A6J6HCP1</accession>
<proteinExistence type="predicted"/>
<dbReference type="InterPro" id="IPR052019">
    <property type="entry name" value="F420H2_bilvrd_red/Heme_oxyg"/>
</dbReference>
<dbReference type="GO" id="GO:0070967">
    <property type="term" value="F:coenzyme F420 binding"/>
    <property type="evidence" value="ECO:0007669"/>
    <property type="project" value="TreeGrafter"/>
</dbReference>
<gene>
    <name evidence="2" type="ORF">UFOPK1826_01295</name>
</gene>
<name>A0A6J6HCP1_9ZZZZ</name>
<organism evidence="2">
    <name type="scientific">freshwater metagenome</name>
    <dbReference type="NCBI Taxonomy" id="449393"/>
    <lineage>
        <taxon>unclassified sequences</taxon>
        <taxon>metagenomes</taxon>
        <taxon>ecological metagenomes</taxon>
    </lineage>
</organism>
<evidence type="ECO:0000313" key="2">
    <source>
        <dbReference type="EMBL" id="CAB4611472.1"/>
    </source>
</evidence>
<reference evidence="2" key="1">
    <citation type="submission" date="2020-05" db="EMBL/GenBank/DDBJ databases">
        <authorList>
            <person name="Chiriac C."/>
            <person name="Salcher M."/>
            <person name="Ghai R."/>
            <person name="Kavagutti S V."/>
        </authorList>
    </citation>
    <scope>NUCLEOTIDE SEQUENCE</scope>
</reference>
<dbReference type="SUPFAM" id="SSF50475">
    <property type="entry name" value="FMN-binding split barrel"/>
    <property type="match status" value="1"/>
</dbReference>
<dbReference type="PANTHER" id="PTHR35176">
    <property type="entry name" value="HEME OXYGENASE HI_0854-RELATED"/>
    <property type="match status" value="1"/>
</dbReference>
<dbReference type="InterPro" id="IPR012349">
    <property type="entry name" value="Split_barrel_FMN-bd"/>
</dbReference>
<dbReference type="NCBIfam" id="TIGR03666">
    <property type="entry name" value="Rv2061_F420"/>
    <property type="match status" value="1"/>
</dbReference>